<dbReference type="SUPFAM" id="SSF53098">
    <property type="entry name" value="Ribonuclease H-like"/>
    <property type="match status" value="1"/>
</dbReference>
<reference evidence="3" key="1">
    <citation type="submission" date="2016-05" db="EMBL/GenBank/DDBJ databases">
        <title>Comparative genomics of biotechnologically important yeasts.</title>
        <authorList>
            <consortium name="DOE Joint Genome Institute"/>
            <person name="Riley R."/>
            <person name="Haridas S."/>
            <person name="Wolfe K.H."/>
            <person name="Lopes M.R."/>
            <person name="Hittinger C.T."/>
            <person name="Goker M."/>
            <person name="Salamov A."/>
            <person name="Wisecaver J."/>
            <person name="Long T.M."/>
            <person name="Aerts A.L."/>
            <person name="Barry K."/>
            <person name="Choi C."/>
            <person name="Clum A."/>
            <person name="Coughlan A.Y."/>
            <person name="Deshpande S."/>
            <person name="Douglass A.P."/>
            <person name="Hanson S.J."/>
            <person name="Klenk H.-P."/>
            <person name="Labutti K."/>
            <person name="Lapidus A."/>
            <person name="Lindquist E."/>
            <person name="Lipzen A."/>
            <person name="Meier-Kolthoff J.P."/>
            <person name="Ohm R.A."/>
            <person name="Otillar R.P."/>
            <person name="Pangilinan J."/>
            <person name="Peng Y."/>
            <person name="Rokas A."/>
            <person name="Rosa C.A."/>
            <person name="Scheuner C."/>
            <person name="Sibirny A.A."/>
            <person name="Slot J.C."/>
            <person name="Stielow J.B."/>
            <person name="Sun H."/>
            <person name="Kurtzman C.P."/>
            <person name="Blackwell M."/>
            <person name="Grigoriev I.V."/>
            <person name="Jeffries T.W."/>
        </authorList>
    </citation>
    <scope>NUCLEOTIDE SEQUENCE [LARGE SCALE GENOMIC DNA]</scope>
    <source>
        <strain evidence="3">DSM 1968</strain>
    </source>
</reference>
<dbReference type="GeneID" id="30963135"/>
<evidence type="ECO:0000313" key="2">
    <source>
        <dbReference type="EMBL" id="ODV59386.1"/>
    </source>
</evidence>
<dbReference type="InParanoid" id="A0A1D2VCM0"/>
<dbReference type="Pfam" id="PF21762">
    <property type="entry name" value="DEDDh_C"/>
    <property type="match status" value="1"/>
</dbReference>
<dbReference type="GO" id="GO:0003676">
    <property type="term" value="F:nucleic acid binding"/>
    <property type="evidence" value="ECO:0007669"/>
    <property type="project" value="InterPro"/>
</dbReference>
<evidence type="ECO:0000313" key="3">
    <source>
        <dbReference type="Proteomes" id="UP000095038"/>
    </source>
</evidence>
<dbReference type="Proteomes" id="UP000095038">
    <property type="component" value="Unassembled WGS sequence"/>
</dbReference>
<feature type="non-terminal residue" evidence="2">
    <location>
        <position position="221"/>
    </location>
</feature>
<sequence>KRHTYLMNSNNFEYLKNAVTKVFIENHILISIDIEAFETNTYIIIELGLTIYDPRFQLSTLNPSFQKIHLIPSEVFEFRNGLFITDNKFKFIGESIILTFEKCAILMQVIINYYFTELDYPCSLVGHNVCGDIKWLKELGVRFPENHSIIDTQDLWTTSFGTETSSLGNVLRILNIPHSNLHNAGNDSYFTLILAMNLSDPLYRINNKLDSIEFIENIKKK</sequence>
<dbReference type="OrthoDB" id="5953249at2759"/>
<dbReference type="PANTHER" id="PTHR28083">
    <property type="entry name" value="GOOD FOR FULL DBP5 ACTIVITY PROTEIN 2"/>
    <property type="match status" value="1"/>
</dbReference>
<feature type="non-terminal residue" evidence="2">
    <location>
        <position position="1"/>
    </location>
</feature>
<dbReference type="AlphaFoldDB" id="A0A1D2VCM0"/>
<dbReference type="EMBL" id="KV454486">
    <property type="protein sequence ID" value="ODV59386.1"/>
    <property type="molecule type" value="Genomic_DNA"/>
</dbReference>
<keyword evidence="3" id="KW-1185">Reference proteome</keyword>
<protein>
    <recommendedName>
        <fullName evidence="1">Gfd2/YDR514C-like C-terminal domain-containing protein</fullName>
    </recommendedName>
</protein>
<dbReference type="STRING" id="1344418.A0A1D2VCM0"/>
<organism evidence="2 3">
    <name type="scientific">Ascoidea rubescens DSM 1968</name>
    <dbReference type="NCBI Taxonomy" id="1344418"/>
    <lineage>
        <taxon>Eukaryota</taxon>
        <taxon>Fungi</taxon>
        <taxon>Dikarya</taxon>
        <taxon>Ascomycota</taxon>
        <taxon>Saccharomycotina</taxon>
        <taxon>Saccharomycetes</taxon>
        <taxon>Ascoideaceae</taxon>
        <taxon>Ascoidea</taxon>
    </lineage>
</organism>
<proteinExistence type="predicted"/>
<name>A0A1D2VCM0_9ASCO</name>
<dbReference type="InterPro" id="IPR040151">
    <property type="entry name" value="Gfd2/YDR514C-like"/>
</dbReference>
<dbReference type="InterPro" id="IPR048519">
    <property type="entry name" value="Gfd2/YDR514C-like_C"/>
</dbReference>
<dbReference type="GO" id="GO:0005634">
    <property type="term" value="C:nucleus"/>
    <property type="evidence" value="ECO:0007669"/>
    <property type="project" value="TreeGrafter"/>
</dbReference>
<feature type="domain" description="Gfd2/YDR514C-like C-terminal" evidence="1">
    <location>
        <begin position="28"/>
        <end position="197"/>
    </location>
</feature>
<evidence type="ECO:0000259" key="1">
    <source>
        <dbReference type="Pfam" id="PF21762"/>
    </source>
</evidence>
<accession>A0A1D2VCM0</accession>
<dbReference type="InterPro" id="IPR036397">
    <property type="entry name" value="RNaseH_sf"/>
</dbReference>
<dbReference type="PANTHER" id="PTHR28083:SF1">
    <property type="entry name" value="GOOD FOR FULL DBP5 ACTIVITY PROTEIN 2"/>
    <property type="match status" value="1"/>
</dbReference>
<dbReference type="RefSeq" id="XP_020045693.1">
    <property type="nucleotide sequence ID" value="XM_020189499.1"/>
</dbReference>
<gene>
    <name evidence="2" type="ORF">ASCRUDRAFT_17694</name>
</gene>
<dbReference type="Gene3D" id="3.30.420.10">
    <property type="entry name" value="Ribonuclease H-like superfamily/Ribonuclease H"/>
    <property type="match status" value="1"/>
</dbReference>
<dbReference type="InterPro" id="IPR012337">
    <property type="entry name" value="RNaseH-like_sf"/>
</dbReference>